<accession>Q7X7I2</accession>
<dbReference type="InterPro" id="IPR050951">
    <property type="entry name" value="Retrovirus_Pol_polyprotein"/>
</dbReference>
<keyword evidence="5" id="KW-0540">Nuclease</keyword>
<dbReference type="GO" id="GO:0004519">
    <property type="term" value="F:endonuclease activity"/>
    <property type="evidence" value="ECO:0007669"/>
    <property type="project" value="UniProtKB-KW"/>
</dbReference>
<dbReference type="InterPro" id="IPR043128">
    <property type="entry name" value="Rev_trsase/Diguanyl_cyclase"/>
</dbReference>
<evidence type="ECO:0000256" key="3">
    <source>
        <dbReference type="ARBA" id="ARBA00022679"/>
    </source>
</evidence>
<dbReference type="InterPro" id="IPR016197">
    <property type="entry name" value="Chromo-like_dom_sf"/>
</dbReference>
<dbReference type="Pfam" id="PF08284">
    <property type="entry name" value="RVP_2"/>
    <property type="match status" value="1"/>
</dbReference>
<dbReference type="EMBL" id="AL663012">
    <property type="protein sequence ID" value="CAE02543.1"/>
    <property type="molecule type" value="Genomic_DNA"/>
</dbReference>
<evidence type="ECO:0000259" key="18">
    <source>
        <dbReference type="PROSITE" id="PS50994"/>
    </source>
</evidence>
<dbReference type="GO" id="GO:0004190">
    <property type="term" value="F:aspartic-type endopeptidase activity"/>
    <property type="evidence" value="ECO:0007669"/>
    <property type="project" value="UniProtKB-KW"/>
</dbReference>
<feature type="domain" description="Integrase catalytic" evidence="18">
    <location>
        <begin position="1036"/>
        <end position="1148"/>
    </location>
</feature>
<keyword evidence="12" id="KW-0695">RNA-directed DNA polymerase</keyword>
<evidence type="ECO:0000256" key="13">
    <source>
        <dbReference type="ARBA" id="ARBA00022932"/>
    </source>
</evidence>
<dbReference type="Pfam" id="PF03732">
    <property type="entry name" value="Retrotrans_gag"/>
    <property type="match status" value="1"/>
</dbReference>
<keyword evidence="3" id="KW-0808">Transferase</keyword>
<dbReference type="InterPro" id="IPR012337">
    <property type="entry name" value="RNaseH-like_sf"/>
</dbReference>
<keyword evidence="13" id="KW-0239">DNA-directed DNA polymerase</keyword>
<evidence type="ECO:0000313" key="21">
    <source>
        <dbReference type="Proteomes" id="UP000000763"/>
    </source>
</evidence>
<dbReference type="InterPro" id="IPR041588">
    <property type="entry name" value="Integrase_H2C2"/>
</dbReference>
<dbReference type="Pfam" id="PF24626">
    <property type="entry name" value="SH3_Tf2-1"/>
    <property type="match status" value="1"/>
</dbReference>
<organism evidence="19 21">
    <name type="scientific">Oryza sativa subsp. japonica</name>
    <name type="common">Rice</name>
    <dbReference type="NCBI Taxonomy" id="39947"/>
    <lineage>
        <taxon>Eukaryota</taxon>
        <taxon>Viridiplantae</taxon>
        <taxon>Streptophyta</taxon>
        <taxon>Embryophyta</taxon>
        <taxon>Tracheophyta</taxon>
        <taxon>Spermatophyta</taxon>
        <taxon>Magnoliopsida</taxon>
        <taxon>Liliopsida</taxon>
        <taxon>Poales</taxon>
        <taxon>Poaceae</taxon>
        <taxon>BOP clade</taxon>
        <taxon>Oryzoideae</taxon>
        <taxon>Oryzeae</taxon>
        <taxon>Oryzinae</taxon>
        <taxon>Oryza</taxon>
        <taxon>Oryza sativa</taxon>
    </lineage>
</organism>
<evidence type="ECO:0000256" key="7">
    <source>
        <dbReference type="ARBA" id="ARBA00022750"/>
    </source>
</evidence>
<evidence type="ECO:0000256" key="15">
    <source>
        <dbReference type="ARBA" id="ARBA00023172"/>
    </source>
</evidence>
<dbReference type="GO" id="GO:0003887">
    <property type="term" value="F:DNA-directed DNA polymerase activity"/>
    <property type="evidence" value="ECO:0007669"/>
    <property type="project" value="UniProtKB-KW"/>
</dbReference>
<dbReference type="Gene3D" id="1.10.340.70">
    <property type="match status" value="1"/>
</dbReference>
<dbReference type="InterPro" id="IPR036397">
    <property type="entry name" value="RNaseH_sf"/>
</dbReference>
<dbReference type="PANTHER" id="PTHR37984:SF5">
    <property type="entry name" value="PROTEIN NYNRIN-LIKE"/>
    <property type="match status" value="1"/>
</dbReference>
<evidence type="ECO:0000313" key="19">
    <source>
        <dbReference type="EMBL" id="CAE02543.1"/>
    </source>
</evidence>
<keyword evidence="15" id="KW-0233">DNA recombination</keyword>
<keyword evidence="10" id="KW-0460">Magnesium</keyword>
<dbReference type="GO" id="GO:0003677">
    <property type="term" value="F:DNA binding"/>
    <property type="evidence" value="ECO:0007669"/>
    <property type="project" value="UniProtKB-KW"/>
</dbReference>
<gene>
    <name evidence="20" type="ORF">OSJNBa0013A04.20</name>
    <name evidence="19" type="ORF">OSJNBb0069N01.1</name>
</gene>
<dbReference type="InterPro" id="IPR005162">
    <property type="entry name" value="Retrotrans_gag_dom"/>
</dbReference>
<dbReference type="GO" id="GO:0006508">
    <property type="term" value="P:proteolysis"/>
    <property type="evidence" value="ECO:0007669"/>
    <property type="project" value="UniProtKB-KW"/>
</dbReference>
<dbReference type="InterPro" id="IPR043502">
    <property type="entry name" value="DNA/RNA_pol_sf"/>
</dbReference>
<dbReference type="Pfam" id="PF17917">
    <property type="entry name" value="RT_RNaseH"/>
    <property type="match status" value="1"/>
</dbReference>
<evidence type="ECO:0000256" key="2">
    <source>
        <dbReference type="ARBA" id="ARBA00022670"/>
    </source>
</evidence>
<dbReference type="Pfam" id="PF00665">
    <property type="entry name" value="rve"/>
    <property type="match status" value="1"/>
</dbReference>
<keyword evidence="2" id="KW-0645">Protease</keyword>
<dbReference type="Gene3D" id="2.40.70.10">
    <property type="entry name" value="Acid Proteases"/>
    <property type="match status" value="1"/>
</dbReference>
<evidence type="ECO:0000256" key="11">
    <source>
        <dbReference type="ARBA" id="ARBA00022908"/>
    </source>
</evidence>
<feature type="domain" description="Reverse transcriptase" evidence="17">
    <location>
        <begin position="543"/>
        <end position="747"/>
    </location>
</feature>
<evidence type="ECO:0000256" key="6">
    <source>
        <dbReference type="ARBA" id="ARBA00022723"/>
    </source>
</evidence>
<dbReference type="GO" id="GO:0015074">
    <property type="term" value="P:DNA integration"/>
    <property type="evidence" value="ECO:0007669"/>
    <property type="project" value="UniProtKB-KW"/>
</dbReference>
<protein>
    <recommendedName>
        <fullName evidence="1">RNA-directed DNA polymerase</fullName>
        <ecNumber evidence="1">2.7.7.49</ecNumber>
    </recommendedName>
</protein>
<proteinExistence type="predicted"/>
<dbReference type="FunFam" id="3.30.70.270:FF:000020">
    <property type="entry name" value="Transposon Tf2-6 polyprotein-like Protein"/>
    <property type="match status" value="1"/>
</dbReference>
<dbReference type="SUPFAM" id="SSF50630">
    <property type="entry name" value="Acid proteases"/>
    <property type="match status" value="1"/>
</dbReference>
<dbReference type="EMBL" id="AL731583">
    <property type="protein sequence ID" value="CAE05183.2"/>
    <property type="molecule type" value="Genomic_DNA"/>
</dbReference>
<dbReference type="EC" id="2.7.7.49" evidence="1"/>
<dbReference type="SUPFAM" id="SSF53098">
    <property type="entry name" value="Ribonuclease H-like"/>
    <property type="match status" value="1"/>
</dbReference>
<evidence type="ECO:0000256" key="8">
    <source>
        <dbReference type="ARBA" id="ARBA00022759"/>
    </source>
</evidence>
<reference evidence="21" key="3">
    <citation type="journal article" date="2008" name="Nucleic Acids Res.">
        <title>The rice annotation project database (RAP-DB): 2008 update.</title>
        <authorList>
            <consortium name="The rice annotation project (RAP)"/>
        </authorList>
    </citation>
    <scope>GENOME REANNOTATION</scope>
    <source>
        <strain evidence="21">cv. Nipponbare</strain>
    </source>
</reference>
<keyword evidence="8" id="KW-0255">Endonuclease</keyword>
<dbReference type="PROSITE" id="PS50994">
    <property type="entry name" value="INTEGRASE"/>
    <property type="match status" value="1"/>
</dbReference>
<evidence type="ECO:0000256" key="12">
    <source>
        <dbReference type="ARBA" id="ARBA00022918"/>
    </source>
</evidence>
<evidence type="ECO:0000259" key="17">
    <source>
        <dbReference type="PROSITE" id="PS50878"/>
    </source>
</evidence>
<keyword evidence="4" id="KW-0548">Nucleotidyltransferase</keyword>
<dbReference type="PANTHER" id="PTHR37984">
    <property type="entry name" value="PROTEIN CBG26694"/>
    <property type="match status" value="1"/>
</dbReference>
<dbReference type="SUPFAM" id="SSF54160">
    <property type="entry name" value="Chromo domain-like"/>
    <property type="match status" value="1"/>
</dbReference>
<dbReference type="GO" id="GO:0046872">
    <property type="term" value="F:metal ion binding"/>
    <property type="evidence" value="ECO:0007669"/>
    <property type="project" value="UniProtKB-KW"/>
</dbReference>
<dbReference type="CDD" id="cd01647">
    <property type="entry name" value="RT_LTR"/>
    <property type="match status" value="1"/>
</dbReference>
<dbReference type="GO" id="GO:0006310">
    <property type="term" value="P:DNA recombination"/>
    <property type="evidence" value="ECO:0007669"/>
    <property type="project" value="UniProtKB-KW"/>
</dbReference>
<dbReference type="Pfam" id="PF17921">
    <property type="entry name" value="Integrase_H2C2"/>
    <property type="match status" value="1"/>
</dbReference>
<dbReference type="SUPFAM" id="SSF56672">
    <property type="entry name" value="DNA/RNA polymerases"/>
    <property type="match status" value="1"/>
</dbReference>
<dbReference type="InterPro" id="IPR000477">
    <property type="entry name" value="RT_dom"/>
</dbReference>
<dbReference type="InterPro" id="IPR056924">
    <property type="entry name" value="SH3_Tf2-1"/>
</dbReference>
<evidence type="ECO:0000256" key="4">
    <source>
        <dbReference type="ARBA" id="ARBA00022695"/>
    </source>
</evidence>
<dbReference type="Gene3D" id="3.10.10.10">
    <property type="entry name" value="HIV Type 1 Reverse Transcriptase, subunit A, domain 1"/>
    <property type="match status" value="2"/>
</dbReference>
<evidence type="ECO:0000256" key="16">
    <source>
        <dbReference type="SAM" id="MobiDB-lite"/>
    </source>
</evidence>
<keyword evidence="11" id="KW-0229">DNA integration</keyword>
<dbReference type="Proteomes" id="UP000000763">
    <property type="component" value="Chromosome 4"/>
</dbReference>
<accession>Q7XLE9</accession>
<evidence type="ECO:0000256" key="9">
    <source>
        <dbReference type="ARBA" id="ARBA00022801"/>
    </source>
</evidence>
<feature type="compositionally biased region" description="Pro residues" evidence="16">
    <location>
        <begin position="288"/>
        <end position="301"/>
    </location>
</feature>
<dbReference type="FunFam" id="3.10.10.10:FF:000007">
    <property type="entry name" value="Retrovirus-related Pol polyprotein from transposon 17.6-like Protein"/>
    <property type="match status" value="1"/>
</dbReference>
<evidence type="ECO:0000256" key="14">
    <source>
        <dbReference type="ARBA" id="ARBA00023125"/>
    </source>
</evidence>
<keyword evidence="14" id="KW-0238">DNA-binding</keyword>
<sequence>MADGANNDDVWRRRFEEVLERLDALSGQITDLDQQQRDQNMVINRLERGARAQSPHFDDVGGGGGLGGGRGGNYFGRGDPFARGGDGFGPDGGRSGFHGRFGHRYDGDGERPPRYHKLDFPKYDGRDDPLPFLNRCEQLIWGQRTPEDDKVWLASYHLLDGAQQWYTCLERDHGPPSWHRFSELLNMRYGPLLRSAPLGELAAYRRTSTVDDYTDHFLDLLARAGYLSEDQQVQLFTIGLQEPMSLDVQMQNPTTLEAAMSLARSFERRDHAARPPRPPRHAGRGLLPLPPAANPPAPAPEPAVAAKPAGTPPAVNRAIRRLSPLEMDERRRQGLCFNCDEPYSRGHNRVCRRLFFLEMGEDDADTDSTDDPAAAPATLRISLHVATGVRVSDAMHIMVHLGDTDLYALIDSGSTPTFLSQDAAARVGRDPQPRSGLNVTVANGDKVACPGVFPDMPFQIAGEEFATDVYVLTLGGYDLVLGTQWLATLGPILWDFTALTMSFWHRDHCVTLHGLPGHQRPRALACGPSAHLDSLLEEFTDVFAEPTGLSPVRDRTHRIQLLPGSALVAIHPYCYPARHKDELERQCRVMEENGLIRRSTSAFSSPVLLDKYPIPVVDELLDELHGATIFSKLDLRSGYHQVRMHSDDVHKTAFLTHDGLYEFLVMPFGLTNAPATFQSLMNDVLWPFLRRFVLVFFDDILIYSPSWTSHLQHLRTIFTALRAARLFVKRAKCSFGDASIAYLGHIVSLHGVAMDASKIQAVVEWPRLRSPKDLRGFLGLAGYYRKFIPDFFTVAAPLTQLLRKDRFTWSPPADDAFQRLKLALTTVPCDASGMGFEAVLLQGAGPIAYFSRPVATRHQALAAYERELIGLVQAIRHWRPYLWGRQFTVKTDHYSLKFLLDQRLSTIPQHHWGELLALTTPVFDLLHDLRTATSSDPVLLALRDEIAAGTRGAPWTVTDGFVTYKRRIYVPPGSPWLSTIVAAAHEEGHEGIQKTLHRLRRDFHTPNDRHLVSDFVQGCITCQRNKTEHLHPAGLLRPLPILMAVWSDVAMDFVEGLPRVAGKTVILTVVDRFSKYAHFIALAHPYTAETVARAFFADIVRLHGVPVSIVSDRDPVFTSAFWTALFTATGTKLHHSSVFHPQSDGHLEAWLHWLPWAEYVYNTAFHAALRTTPFNLVYGRYPPSVRAYDTSETRVVAVAKSMEDHDAFLADVRVCLEQAQQHAKQYYDKKHRDISFAIGDWVWLRVRHRLPASLLDATKGKLRPRYYGPYKIIAVVNEVAYHLELPPGTRLHDVFHVGLLKPFVGTPLMSPPALPPVQHGAVLPSPRQVLRARLARGVRQLLVQWEGLPSSATSWEDLEEFQQRYPAFQLADELLVEAERDVMWGIPFHRRRRDE</sequence>
<keyword evidence="6" id="KW-0479">Metal-binding</keyword>
<dbReference type="PROSITE" id="PS50878">
    <property type="entry name" value="RT_POL"/>
    <property type="match status" value="1"/>
</dbReference>
<dbReference type="Gene3D" id="3.30.420.10">
    <property type="entry name" value="Ribonuclease H-like superfamily/Ribonuclease H"/>
    <property type="match status" value="1"/>
</dbReference>
<dbReference type="InterPro" id="IPR041373">
    <property type="entry name" value="RT_RNaseH"/>
</dbReference>
<dbReference type="Pfam" id="PF00078">
    <property type="entry name" value="RVT_1"/>
    <property type="match status" value="1"/>
</dbReference>
<evidence type="ECO:0000256" key="10">
    <source>
        <dbReference type="ARBA" id="ARBA00022842"/>
    </source>
</evidence>
<evidence type="ECO:0000256" key="1">
    <source>
        <dbReference type="ARBA" id="ARBA00012493"/>
    </source>
</evidence>
<dbReference type="InterPro" id="IPR001584">
    <property type="entry name" value="Integrase_cat-core"/>
</dbReference>
<keyword evidence="9" id="KW-0378">Hydrolase</keyword>
<dbReference type="GO" id="GO:0003964">
    <property type="term" value="F:RNA-directed DNA polymerase activity"/>
    <property type="evidence" value="ECO:0007669"/>
    <property type="project" value="UniProtKB-KW"/>
</dbReference>
<dbReference type="CDD" id="cd00303">
    <property type="entry name" value="retropepsin_like"/>
    <property type="match status" value="1"/>
</dbReference>
<reference evidence="21" key="2">
    <citation type="journal article" date="2005" name="Nature">
        <title>The map-based sequence of the rice genome.</title>
        <authorList>
            <consortium name="International rice genome sequencing project (IRGSP)"/>
            <person name="Matsumoto T."/>
            <person name="Wu J."/>
            <person name="Kanamori H."/>
            <person name="Katayose Y."/>
            <person name="Fujisawa M."/>
            <person name="Namiki N."/>
            <person name="Mizuno H."/>
            <person name="Yamamoto K."/>
            <person name="Antonio B.A."/>
            <person name="Baba T."/>
            <person name="Sakata K."/>
            <person name="Nagamura Y."/>
            <person name="Aoki H."/>
            <person name="Arikawa K."/>
            <person name="Arita K."/>
            <person name="Bito T."/>
            <person name="Chiden Y."/>
            <person name="Fujitsuka N."/>
            <person name="Fukunaka R."/>
            <person name="Hamada M."/>
            <person name="Harada C."/>
            <person name="Hayashi A."/>
            <person name="Hijishita S."/>
            <person name="Honda M."/>
            <person name="Hosokawa S."/>
            <person name="Ichikawa Y."/>
            <person name="Idonuma A."/>
            <person name="Iijima M."/>
            <person name="Ikeda M."/>
            <person name="Ikeno M."/>
            <person name="Ito K."/>
            <person name="Ito S."/>
            <person name="Ito T."/>
            <person name="Ito Y."/>
            <person name="Ito Y."/>
            <person name="Iwabuchi A."/>
            <person name="Kamiya K."/>
            <person name="Karasawa W."/>
            <person name="Kurita K."/>
            <person name="Katagiri S."/>
            <person name="Kikuta A."/>
            <person name="Kobayashi H."/>
            <person name="Kobayashi N."/>
            <person name="Machita K."/>
            <person name="Maehara T."/>
            <person name="Masukawa M."/>
            <person name="Mizubayashi T."/>
            <person name="Mukai Y."/>
            <person name="Nagasaki H."/>
            <person name="Nagata Y."/>
            <person name="Naito S."/>
            <person name="Nakashima M."/>
            <person name="Nakama Y."/>
            <person name="Nakamichi Y."/>
            <person name="Nakamura M."/>
            <person name="Meguro A."/>
            <person name="Negishi M."/>
            <person name="Ohta I."/>
            <person name="Ohta T."/>
            <person name="Okamoto M."/>
            <person name="Ono N."/>
            <person name="Saji S."/>
            <person name="Sakaguchi M."/>
            <person name="Sakai K."/>
            <person name="Shibata M."/>
            <person name="Shimokawa T."/>
            <person name="Song J."/>
            <person name="Takazaki Y."/>
            <person name="Terasawa K."/>
            <person name="Tsugane M."/>
            <person name="Tsuji K."/>
            <person name="Ueda S."/>
            <person name="Waki K."/>
            <person name="Yamagata H."/>
            <person name="Yamamoto M."/>
            <person name="Yamamoto S."/>
            <person name="Yamane H."/>
            <person name="Yoshiki S."/>
            <person name="Yoshihara R."/>
            <person name="Yukawa K."/>
            <person name="Zhong H."/>
            <person name="Yano M."/>
            <person name="Yuan Q."/>
            <person name="Ouyang S."/>
            <person name="Liu J."/>
            <person name="Jones K.M."/>
            <person name="Gansberger K."/>
            <person name="Moffat K."/>
            <person name="Hill J."/>
            <person name="Bera J."/>
            <person name="Fadrosh D."/>
            <person name="Jin S."/>
            <person name="Johri S."/>
            <person name="Kim M."/>
            <person name="Overton L."/>
            <person name="Reardon M."/>
            <person name="Tsitrin T."/>
            <person name="Vuong H."/>
            <person name="Weaver B."/>
            <person name="Ciecko A."/>
            <person name="Tallon L."/>
            <person name="Jackson J."/>
            <person name="Pai G."/>
            <person name="Aken S.V."/>
            <person name="Utterback T."/>
            <person name="Reidmuller S."/>
            <person name="Feldblyum T."/>
            <person name="Hsiao J."/>
            <person name="Zismann V."/>
            <person name="Iobst S."/>
            <person name="de Vazeille A.R."/>
            <person name="Buell C.R."/>
            <person name="Ying K."/>
            <person name="Li Y."/>
            <person name="Lu T."/>
            <person name="Huang Y."/>
            <person name="Zhao Q."/>
            <person name="Feng Q."/>
            <person name="Zhang L."/>
            <person name="Zhu J."/>
            <person name="Weng Q."/>
            <person name="Mu J."/>
            <person name="Lu Y."/>
            <person name="Fan D."/>
            <person name="Liu Y."/>
            <person name="Guan J."/>
            <person name="Zhang Y."/>
            <person name="Yu S."/>
            <person name="Liu X."/>
            <person name="Zhang Y."/>
            <person name="Hong G."/>
            <person name="Han B."/>
            <person name="Choisne N."/>
            <person name="Demange N."/>
            <person name="Orjeda G."/>
            <person name="Samain S."/>
            <person name="Cattolico L."/>
            <person name="Pelletier E."/>
            <person name="Couloux A."/>
            <person name="Segurens B."/>
            <person name="Wincker P."/>
            <person name="D'Hont A."/>
            <person name="Scarpelli C."/>
            <person name="Weissenbach J."/>
            <person name="Salanoubat M."/>
            <person name="Quetier F."/>
            <person name="Yu Y."/>
            <person name="Kim H.R."/>
            <person name="Rambo T."/>
            <person name="Currie J."/>
            <person name="Collura K."/>
            <person name="Luo M."/>
            <person name="Yang T."/>
            <person name="Ammiraju J.S.S."/>
            <person name="Engler F."/>
            <person name="Soderlund C."/>
            <person name="Wing R.A."/>
            <person name="Palmer L.E."/>
            <person name="de la Bastide M."/>
            <person name="Spiegel L."/>
            <person name="Nascimento L."/>
            <person name="Zutavern T."/>
            <person name="O'Shaughnessy A."/>
            <person name="Dike S."/>
            <person name="Dedhia N."/>
            <person name="Preston R."/>
            <person name="Balija V."/>
            <person name="McCombie W.R."/>
            <person name="Chow T."/>
            <person name="Chen H."/>
            <person name="Chung M."/>
            <person name="Chen C."/>
            <person name="Shaw J."/>
            <person name="Wu H."/>
            <person name="Hsiao K."/>
            <person name="Chao Y."/>
            <person name="Chu M."/>
            <person name="Cheng C."/>
            <person name="Hour A."/>
            <person name="Lee P."/>
            <person name="Lin S."/>
            <person name="Lin Y."/>
            <person name="Liou J."/>
            <person name="Liu S."/>
            <person name="Hsing Y."/>
            <person name="Raghuvanshi S."/>
            <person name="Mohanty A."/>
            <person name="Bharti A.K."/>
            <person name="Gaur A."/>
            <person name="Gupta V."/>
            <person name="Kumar D."/>
            <person name="Ravi V."/>
            <person name="Vij S."/>
            <person name="Kapur A."/>
            <person name="Khurana P."/>
            <person name="Khurana P."/>
            <person name="Khurana J.P."/>
            <person name="Tyagi A.K."/>
            <person name="Gaikwad K."/>
            <person name="Singh A."/>
            <person name="Dalal V."/>
            <person name="Srivastava S."/>
            <person name="Dixit A."/>
            <person name="Pal A.K."/>
            <person name="Ghazi I.A."/>
            <person name="Yadav M."/>
            <person name="Pandit A."/>
            <person name="Bhargava A."/>
            <person name="Sureshbabu K."/>
            <person name="Batra K."/>
            <person name="Sharma T.R."/>
            <person name="Mohapatra T."/>
            <person name="Singh N.K."/>
            <person name="Messing J."/>
            <person name="Nelson A.B."/>
            <person name="Fuks G."/>
            <person name="Kavchok S."/>
            <person name="Keizer G."/>
            <person name="Linton E."/>
            <person name="Llaca V."/>
            <person name="Song R."/>
            <person name="Tanyolac B."/>
            <person name="Young S."/>
            <person name="Ho-Il K."/>
            <person name="Hahn J.H."/>
            <person name="Sangsakoo G."/>
            <person name="Vanavichit A."/>
            <person name="de Mattos Luiz.A.T."/>
            <person name="Zimmer P.D."/>
            <person name="Malone G."/>
            <person name="Dellagostin O."/>
            <person name="de Oliveira A.C."/>
            <person name="Bevan M."/>
            <person name="Bancroft I."/>
            <person name="Minx P."/>
            <person name="Cordum H."/>
            <person name="Wilson R."/>
            <person name="Cheng Z."/>
            <person name="Jin W."/>
            <person name="Jiang J."/>
            <person name="Leong S.A."/>
            <person name="Iwama H."/>
            <person name="Gojobori T."/>
            <person name="Itoh T."/>
            <person name="Niimura Y."/>
            <person name="Fujii Y."/>
            <person name="Habara T."/>
            <person name="Sakai H."/>
            <person name="Sato Y."/>
            <person name="Wilson G."/>
            <person name="Kumar K."/>
            <person name="McCouch S."/>
            <person name="Juretic N."/>
            <person name="Hoen D."/>
            <person name="Wright S."/>
            <person name="Bruskiewich R."/>
            <person name="Bureau T."/>
            <person name="Miyao A."/>
            <person name="Hirochika H."/>
            <person name="Nishikawa T."/>
            <person name="Kadowaki K."/>
            <person name="Sugiura M."/>
            <person name="Burr B."/>
            <person name="Sasaki T."/>
        </authorList>
    </citation>
    <scope>NUCLEOTIDE SEQUENCE [LARGE SCALE GENOMIC DNA]</scope>
    <source>
        <strain evidence="21">cv. Nipponbare</strain>
    </source>
</reference>
<feature type="region of interest" description="Disordered" evidence="16">
    <location>
        <begin position="267"/>
        <end position="315"/>
    </location>
</feature>
<reference evidence="19" key="1">
    <citation type="journal article" date="2002" name="Nature">
        <title>Sequence and analysis of rice chromosome 4.</title>
        <authorList>
            <person name="Feng Q."/>
            <person name="Zhang Y."/>
            <person name="Hao P."/>
            <person name="Wang S."/>
            <person name="Fu G."/>
            <person name="Huang Y."/>
            <person name="Li Y."/>
            <person name="Zhu J."/>
            <person name="Liu Y."/>
            <person name="Hu X."/>
            <person name="Jia P."/>
            <person name="Zhang Y."/>
            <person name="Zhao Q."/>
            <person name="Ying K."/>
            <person name="Yu S."/>
            <person name="Tang Y."/>
            <person name="Weng Q."/>
            <person name="Zhang L."/>
            <person name="Lu Y."/>
            <person name="Mu J."/>
            <person name="Lu Y."/>
            <person name="Zhang L.S."/>
            <person name="Yu Z."/>
            <person name="Fan D."/>
            <person name="Liu X."/>
            <person name="Lu T."/>
            <person name="Li C."/>
            <person name="Wu Y."/>
            <person name="Sun T."/>
            <person name="Lei H."/>
            <person name="Li T."/>
            <person name="Hu H."/>
            <person name="Guan J."/>
            <person name="Wu M."/>
            <person name="Zhang R."/>
            <person name="Zhou B."/>
            <person name="Chen Z."/>
            <person name="Chen L."/>
            <person name="Jin Z."/>
            <person name="Wang R."/>
            <person name="Yin H."/>
            <person name="Cai Z."/>
            <person name="Ren S."/>
            <person name="Lv G."/>
            <person name="Gu W."/>
            <person name="Zhu G."/>
            <person name="Tu Y."/>
            <person name="Jia J."/>
            <person name="Zhang Y."/>
            <person name="Chen J."/>
            <person name="Kang H."/>
            <person name="Chen X."/>
            <person name="Shao C."/>
            <person name="Sun Y."/>
            <person name="Hu Q."/>
            <person name="Zhang X."/>
            <person name="Zhang W."/>
            <person name="Wang L."/>
            <person name="Ding C."/>
            <person name="Sheng H."/>
            <person name="Gu J."/>
            <person name="Chen S."/>
            <person name="Ni L."/>
            <person name="Zhu F."/>
            <person name="Chen W."/>
            <person name="Lan L."/>
            <person name="Lai Y."/>
            <person name="Cheng Z."/>
            <person name="Gu M."/>
            <person name="Jiang J."/>
            <person name="Li J."/>
            <person name="Hong G."/>
            <person name="Xue Y."/>
            <person name="Han B."/>
        </authorList>
    </citation>
    <scope>NUCLEOTIDE SEQUENCE</scope>
</reference>
<dbReference type="Gene3D" id="3.30.70.270">
    <property type="match status" value="2"/>
</dbReference>
<keyword evidence="7" id="KW-0064">Aspartyl protease</keyword>
<dbReference type="InterPro" id="IPR021109">
    <property type="entry name" value="Peptidase_aspartic_dom_sf"/>
</dbReference>
<name>Q7X7I2_ORYSJ</name>
<evidence type="ECO:0000256" key="5">
    <source>
        <dbReference type="ARBA" id="ARBA00022722"/>
    </source>
</evidence>
<evidence type="ECO:0000313" key="20">
    <source>
        <dbReference type="EMBL" id="CAE05183.2"/>
    </source>
</evidence>